<dbReference type="GO" id="GO:0016787">
    <property type="term" value="F:hydrolase activity"/>
    <property type="evidence" value="ECO:0007669"/>
    <property type="project" value="UniProtKB-KW"/>
</dbReference>
<dbReference type="EMBL" id="JAAIJQ010000003">
    <property type="protein sequence ID" value="NEV60610.1"/>
    <property type="molecule type" value="Genomic_DNA"/>
</dbReference>
<feature type="domain" description="PIN" evidence="9">
    <location>
        <begin position="1"/>
        <end position="124"/>
    </location>
</feature>
<dbReference type="GO" id="GO:0000287">
    <property type="term" value="F:magnesium ion binding"/>
    <property type="evidence" value="ECO:0007669"/>
    <property type="project" value="UniProtKB-UniRule"/>
</dbReference>
<evidence type="ECO:0000256" key="6">
    <source>
        <dbReference type="ARBA" id="ARBA00022842"/>
    </source>
</evidence>
<organism evidence="10 11">
    <name type="scientific">Thiorhodococcus minor</name>
    <dbReference type="NCBI Taxonomy" id="57489"/>
    <lineage>
        <taxon>Bacteria</taxon>
        <taxon>Pseudomonadati</taxon>
        <taxon>Pseudomonadota</taxon>
        <taxon>Gammaproteobacteria</taxon>
        <taxon>Chromatiales</taxon>
        <taxon>Chromatiaceae</taxon>
        <taxon>Thiorhodococcus</taxon>
    </lineage>
</organism>
<evidence type="ECO:0000256" key="3">
    <source>
        <dbReference type="ARBA" id="ARBA00022722"/>
    </source>
</evidence>
<feature type="binding site" evidence="8">
    <location>
        <position position="99"/>
    </location>
    <ligand>
        <name>Mg(2+)</name>
        <dbReference type="ChEBI" id="CHEBI:18420"/>
    </ligand>
</feature>
<dbReference type="PANTHER" id="PTHR33653">
    <property type="entry name" value="RIBONUCLEASE VAPC2"/>
    <property type="match status" value="1"/>
</dbReference>
<proteinExistence type="inferred from homology"/>
<keyword evidence="8" id="KW-0800">Toxin</keyword>
<dbReference type="HAMAP" id="MF_00265">
    <property type="entry name" value="VapC_Nob1"/>
    <property type="match status" value="1"/>
</dbReference>
<keyword evidence="5 8" id="KW-0378">Hydrolase</keyword>
<evidence type="ECO:0000256" key="8">
    <source>
        <dbReference type="HAMAP-Rule" id="MF_00265"/>
    </source>
</evidence>
<sequence length="143" mass="15087">MVIDSSALVAILLGEPEAECLSTALAADPVRFISAFSVLETSIVLYRRKGADAVAELEALLADLGVEVVPFDAIQARVARVAYERFGKGLHPASLNLGDCCSYALASTLKQPLLFKGDDFPRTDLPAVVIGSPQSPQDGAERG</sequence>
<dbReference type="AlphaFoldDB" id="A0A6M0JSU9"/>
<comment type="function">
    <text evidence="8">Toxic component of a toxin-antitoxin (TA) system. An RNase.</text>
</comment>
<evidence type="ECO:0000256" key="2">
    <source>
        <dbReference type="ARBA" id="ARBA00022649"/>
    </source>
</evidence>
<dbReference type="InterPro" id="IPR022907">
    <property type="entry name" value="VapC_family"/>
</dbReference>
<evidence type="ECO:0000313" key="10">
    <source>
        <dbReference type="EMBL" id="NEV60610.1"/>
    </source>
</evidence>
<gene>
    <name evidence="8" type="primary">vapC</name>
    <name evidence="10" type="ORF">G3446_01665</name>
</gene>
<dbReference type="InterPro" id="IPR002716">
    <property type="entry name" value="PIN_dom"/>
</dbReference>
<evidence type="ECO:0000313" key="11">
    <source>
        <dbReference type="Proteomes" id="UP000483379"/>
    </source>
</evidence>
<feature type="binding site" evidence="8">
    <location>
        <position position="4"/>
    </location>
    <ligand>
        <name>Mg(2+)</name>
        <dbReference type="ChEBI" id="CHEBI:18420"/>
    </ligand>
</feature>
<dbReference type="Gene3D" id="3.40.50.1010">
    <property type="entry name" value="5'-nuclease"/>
    <property type="match status" value="1"/>
</dbReference>
<dbReference type="Pfam" id="PF01850">
    <property type="entry name" value="PIN"/>
    <property type="match status" value="1"/>
</dbReference>
<dbReference type="GO" id="GO:0090729">
    <property type="term" value="F:toxin activity"/>
    <property type="evidence" value="ECO:0007669"/>
    <property type="project" value="UniProtKB-KW"/>
</dbReference>
<dbReference type="InterPro" id="IPR029060">
    <property type="entry name" value="PIN-like_dom_sf"/>
</dbReference>
<dbReference type="InterPro" id="IPR050556">
    <property type="entry name" value="Type_II_TA_system_RNase"/>
</dbReference>
<keyword evidence="6 8" id="KW-0460">Magnesium</keyword>
<dbReference type="SUPFAM" id="SSF88723">
    <property type="entry name" value="PIN domain-like"/>
    <property type="match status" value="1"/>
</dbReference>
<keyword evidence="2 8" id="KW-1277">Toxin-antitoxin system</keyword>
<dbReference type="EC" id="3.1.-.-" evidence="8"/>
<dbReference type="RefSeq" id="WP_164450660.1">
    <property type="nucleotide sequence ID" value="NZ_JAAIJQ010000003.1"/>
</dbReference>
<dbReference type="GO" id="GO:0004540">
    <property type="term" value="F:RNA nuclease activity"/>
    <property type="evidence" value="ECO:0007669"/>
    <property type="project" value="InterPro"/>
</dbReference>
<comment type="cofactor">
    <cofactor evidence="1 8">
        <name>Mg(2+)</name>
        <dbReference type="ChEBI" id="CHEBI:18420"/>
    </cofactor>
</comment>
<comment type="similarity">
    <text evidence="7 8">Belongs to the PINc/VapC protein family.</text>
</comment>
<dbReference type="CDD" id="cd09871">
    <property type="entry name" value="PIN_MtVapC28-VapC30-like"/>
    <property type="match status" value="1"/>
</dbReference>
<protein>
    <recommendedName>
        <fullName evidence="8">Ribonuclease VapC</fullName>
        <shortName evidence="8">RNase VapC</shortName>
        <ecNumber evidence="8">3.1.-.-</ecNumber>
    </recommendedName>
    <alternativeName>
        <fullName evidence="8">Toxin VapC</fullName>
    </alternativeName>
</protein>
<evidence type="ECO:0000256" key="1">
    <source>
        <dbReference type="ARBA" id="ARBA00001946"/>
    </source>
</evidence>
<keyword evidence="4 8" id="KW-0479">Metal-binding</keyword>
<keyword evidence="11" id="KW-1185">Reference proteome</keyword>
<name>A0A6M0JSU9_9GAMM</name>
<dbReference type="PANTHER" id="PTHR33653:SF1">
    <property type="entry name" value="RIBONUCLEASE VAPC2"/>
    <property type="match status" value="1"/>
</dbReference>
<evidence type="ECO:0000256" key="4">
    <source>
        <dbReference type="ARBA" id="ARBA00022723"/>
    </source>
</evidence>
<evidence type="ECO:0000256" key="7">
    <source>
        <dbReference type="ARBA" id="ARBA00038093"/>
    </source>
</evidence>
<accession>A0A6M0JSU9</accession>
<dbReference type="Proteomes" id="UP000483379">
    <property type="component" value="Unassembled WGS sequence"/>
</dbReference>
<keyword evidence="3 8" id="KW-0540">Nuclease</keyword>
<evidence type="ECO:0000259" key="9">
    <source>
        <dbReference type="Pfam" id="PF01850"/>
    </source>
</evidence>
<reference evidence="10 11" key="1">
    <citation type="submission" date="2020-02" db="EMBL/GenBank/DDBJ databases">
        <title>Genome sequences of Thiorhodococcus mannitoliphagus and Thiorhodococcus minor, purple sulfur photosynthetic bacteria in the gammaproteobacterial family, Chromatiaceae.</title>
        <authorList>
            <person name="Aviles F.A."/>
            <person name="Meyer T.E."/>
            <person name="Kyndt J.A."/>
        </authorList>
    </citation>
    <scope>NUCLEOTIDE SEQUENCE [LARGE SCALE GENOMIC DNA]</scope>
    <source>
        <strain evidence="10 11">DSM 11518</strain>
    </source>
</reference>
<comment type="caution">
    <text evidence="10">The sequence shown here is derived from an EMBL/GenBank/DDBJ whole genome shotgun (WGS) entry which is preliminary data.</text>
</comment>
<evidence type="ECO:0000256" key="5">
    <source>
        <dbReference type="ARBA" id="ARBA00022801"/>
    </source>
</evidence>